<evidence type="ECO:0000256" key="1">
    <source>
        <dbReference type="ARBA" id="ARBA00022630"/>
    </source>
</evidence>
<organism evidence="4">
    <name type="scientific">Baileyella intestinalis</name>
    <dbReference type="NCBI Taxonomy" id="2606709"/>
    <lineage>
        <taxon>Bacteria</taxon>
        <taxon>Bacillati</taxon>
        <taxon>Bacillota</taxon>
        <taxon>Clostridia</taxon>
        <taxon>Peptostreptococcales</taxon>
        <taxon>Anaerovoracaceae</taxon>
        <taxon>Baileyella</taxon>
    </lineage>
</organism>
<proteinExistence type="predicted"/>
<dbReference type="RefSeq" id="WP_154571859.1">
    <property type="nucleotide sequence ID" value="NZ_VUNB01000002.1"/>
</dbReference>
<dbReference type="InterPro" id="IPR051796">
    <property type="entry name" value="ISF_SsuE-like"/>
</dbReference>
<keyword evidence="2" id="KW-0288">FMN</keyword>
<dbReference type="Pfam" id="PF03358">
    <property type="entry name" value="FMN_red"/>
    <property type="match status" value="1"/>
</dbReference>
<dbReference type="InterPro" id="IPR005025">
    <property type="entry name" value="FMN_Rdtase-like_dom"/>
</dbReference>
<keyword evidence="1" id="KW-0285">Flavoprotein</keyword>
<dbReference type="PANTHER" id="PTHR43278">
    <property type="entry name" value="NAD(P)H-DEPENDENT FMN-CONTAINING OXIDOREDUCTASE YWQN-RELATED"/>
    <property type="match status" value="1"/>
</dbReference>
<dbReference type="Gene3D" id="3.40.50.360">
    <property type="match status" value="1"/>
</dbReference>
<reference evidence="4" key="1">
    <citation type="submission" date="2019-09" db="EMBL/GenBank/DDBJ databases">
        <title>In-depth cultivation of the pig gut microbiome towards novel bacterial diversity and tailored functional studies.</title>
        <authorList>
            <person name="Wylensek D."/>
            <person name="Hitch T.C.A."/>
            <person name="Clavel T."/>
        </authorList>
    </citation>
    <scope>NUCLEOTIDE SEQUENCE</scope>
    <source>
        <strain evidence="4">RF-744-FAT-WT-3</strain>
    </source>
</reference>
<protein>
    <submittedName>
        <fullName evidence="4">NAD(P)H-dependent oxidoreductase</fullName>
    </submittedName>
</protein>
<evidence type="ECO:0000259" key="3">
    <source>
        <dbReference type="Pfam" id="PF03358"/>
    </source>
</evidence>
<dbReference type="GO" id="GO:0016491">
    <property type="term" value="F:oxidoreductase activity"/>
    <property type="evidence" value="ECO:0007669"/>
    <property type="project" value="InterPro"/>
</dbReference>
<dbReference type="PANTHER" id="PTHR43278:SF4">
    <property type="entry name" value="NAD(P)H-DEPENDENT FMN-CONTAINING OXIDOREDUCTASE YWQN-RELATED"/>
    <property type="match status" value="1"/>
</dbReference>
<dbReference type="EMBL" id="VUNB01000002">
    <property type="protein sequence ID" value="MST68378.1"/>
    <property type="molecule type" value="Genomic_DNA"/>
</dbReference>
<evidence type="ECO:0000256" key="2">
    <source>
        <dbReference type="ARBA" id="ARBA00022643"/>
    </source>
</evidence>
<evidence type="ECO:0000313" key="4">
    <source>
        <dbReference type="EMBL" id="MST68378.1"/>
    </source>
</evidence>
<dbReference type="SUPFAM" id="SSF52218">
    <property type="entry name" value="Flavoproteins"/>
    <property type="match status" value="1"/>
</dbReference>
<feature type="domain" description="NADPH-dependent FMN reductase-like" evidence="3">
    <location>
        <begin position="207"/>
        <end position="365"/>
    </location>
</feature>
<sequence>MNNRENRENEEPDQRELLVLSPVSAEARGIGGERRSRRMMNILEQALENVDYKQINQVEEIEEGDLKNRRVIFAINLSSAGVNLEFYRLLEYLRANENCLEGSVGGILVDGGGEMFTKGIARRMAFSANRAGCLFPGRSLVEATGSLENYRVLSRVTGKEPEEVYSSQSRKLVQRILEFPVEKWPVKNEEETRDFRETAAGEPEPLKVLAVHASTRKSSNTLLLWDMVKKELGSRARVKEISLRNGQMTDCRGCKYETCKHFGEKGSCFYGGIMVDQVYPAIVECDVLIMICPNYNDALGANLTAFINRLTAVVNTRSLGEKRIYALIVSGYSGGDILAEQVLGAMCFNKGFILPPSFAMIETANDPGSILEIPDIQKAAEKFAEGIR</sequence>
<dbReference type="InterPro" id="IPR029039">
    <property type="entry name" value="Flavoprotein-like_sf"/>
</dbReference>
<comment type="caution">
    <text evidence="4">The sequence shown here is derived from an EMBL/GenBank/DDBJ whole genome shotgun (WGS) entry which is preliminary data.</text>
</comment>
<dbReference type="AlphaFoldDB" id="A0A6A8M734"/>
<accession>A0A6A8M734</accession>
<name>A0A6A8M734_9FIRM</name>
<gene>
    <name evidence="4" type="ORF">FYJ66_02070</name>
</gene>